<feature type="signal peptide" evidence="1">
    <location>
        <begin position="1"/>
        <end position="38"/>
    </location>
</feature>
<feature type="chain" id="PRO_5012424586" evidence="1">
    <location>
        <begin position="39"/>
        <end position="224"/>
    </location>
</feature>
<evidence type="ECO:0000313" key="3">
    <source>
        <dbReference type="Proteomes" id="UP000215902"/>
    </source>
</evidence>
<proteinExistence type="predicted"/>
<evidence type="ECO:0000313" key="2">
    <source>
        <dbReference type="EMBL" id="PAA54258.1"/>
    </source>
</evidence>
<evidence type="ECO:0000256" key="1">
    <source>
        <dbReference type="SAM" id="SignalP"/>
    </source>
</evidence>
<dbReference type="AlphaFoldDB" id="A0A267DY93"/>
<comment type="caution">
    <text evidence="2">The sequence shown here is derived from an EMBL/GenBank/DDBJ whole genome shotgun (WGS) entry which is preliminary data.</text>
</comment>
<protein>
    <submittedName>
        <fullName evidence="2">Uncharacterized protein</fullName>
    </submittedName>
</protein>
<dbReference type="Proteomes" id="UP000215902">
    <property type="component" value="Unassembled WGS sequence"/>
</dbReference>
<sequence length="224" mass="25850">EPFFRKKTGVCRQIESMASISMWLLLPLMLLMLQGTTSSNLGRPSIRKLLAIQIRSGYEPIRPGVVCSSCLISFFHTNFVRPNNEKVSLSELKVRTREYPASARDKIRMLQFGVRARTSFENYTESIGSSYASRYTYIGTAIRINDRVHVGMLSADIGAYLVQKYRVFNKQECWRVLWILWKKCKNKQVRERRGFTANELNNIKMALQSEAMRALNSSLVQIHD</sequence>
<name>A0A267DY93_9PLAT</name>
<feature type="non-terminal residue" evidence="2">
    <location>
        <position position="1"/>
    </location>
</feature>
<organism evidence="2 3">
    <name type="scientific">Macrostomum lignano</name>
    <dbReference type="NCBI Taxonomy" id="282301"/>
    <lineage>
        <taxon>Eukaryota</taxon>
        <taxon>Metazoa</taxon>
        <taxon>Spiralia</taxon>
        <taxon>Lophotrochozoa</taxon>
        <taxon>Platyhelminthes</taxon>
        <taxon>Rhabditophora</taxon>
        <taxon>Macrostomorpha</taxon>
        <taxon>Macrostomida</taxon>
        <taxon>Macrostomidae</taxon>
        <taxon>Macrostomum</taxon>
    </lineage>
</organism>
<keyword evidence="3" id="KW-1185">Reference proteome</keyword>
<accession>A0A267DY93</accession>
<dbReference type="EMBL" id="NIVC01002943">
    <property type="protein sequence ID" value="PAA54258.1"/>
    <property type="molecule type" value="Genomic_DNA"/>
</dbReference>
<keyword evidence="1" id="KW-0732">Signal</keyword>
<gene>
    <name evidence="2" type="ORF">BOX15_Mlig010958g1</name>
</gene>
<reference evidence="2 3" key="1">
    <citation type="submission" date="2017-06" db="EMBL/GenBank/DDBJ databases">
        <title>A platform for efficient transgenesis in Macrostomum lignano, a flatworm model organism for stem cell research.</title>
        <authorList>
            <person name="Berezikov E."/>
        </authorList>
    </citation>
    <scope>NUCLEOTIDE SEQUENCE [LARGE SCALE GENOMIC DNA]</scope>
    <source>
        <strain evidence="2">DV1</strain>
        <tissue evidence="2">Whole organism</tissue>
    </source>
</reference>